<reference evidence="1" key="1">
    <citation type="submission" date="2014-09" db="EMBL/GenBank/DDBJ databases">
        <authorList>
            <person name="Magalhaes I.L.F."/>
            <person name="Oliveira U."/>
            <person name="Santos F.R."/>
            <person name="Vidigal T.H.D.A."/>
            <person name="Brescovit A.D."/>
            <person name="Santos A.J."/>
        </authorList>
    </citation>
    <scope>NUCLEOTIDE SEQUENCE</scope>
    <source>
        <tissue evidence="1">Shoot tissue taken approximately 20 cm above the soil surface</tissue>
    </source>
</reference>
<proteinExistence type="predicted"/>
<organism evidence="1">
    <name type="scientific">Arundo donax</name>
    <name type="common">Giant reed</name>
    <name type="synonym">Donax arundinaceus</name>
    <dbReference type="NCBI Taxonomy" id="35708"/>
    <lineage>
        <taxon>Eukaryota</taxon>
        <taxon>Viridiplantae</taxon>
        <taxon>Streptophyta</taxon>
        <taxon>Embryophyta</taxon>
        <taxon>Tracheophyta</taxon>
        <taxon>Spermatophyta</taxon>
        <taxon>Magnoliopsida</taxon>
        <taxon>Liliopsida</taxon>
        <taxon>Poales</taxon>
        <taxon>Poaceae</taxon>
        <taxon>PACMAD clade</taxon>
        <taxon>Arundinoideae</taxon>
        <taxon>Arundineae</taxon>
        <taxon>Arundo</taxon>
    </lineage>
</organism>
<reference evidence="1" key="2">
    <citation type="journal article" date="2015" name="Data Brief">
        <title>Shoot transcriptome of the giant reed, Arundo donax.</title>
        <authorList>
            <person name="Barrero R.A."/>
            <person name="Guerrero F.D."/>
            <person name="Moolhuijzen P."/>
            <person name="Goolsby J.A."/>
            <person name="Tidwell J."/>
            <person name="Bellgard S.E."/>
            <person name="Bellgard M.I."/>
        </authorList>
    </citation>
    <scope>NUCLEOTIDE SEQUENCE</scope>
    <source>
        <tissue evidence="1">Shoot tissue taken approximately 20 cm above the soil surface</tissue>
    </source>
</reference>
<evidence type="ECO:0000313" key="1">
    <source>
        <dbReference type="EMBL" id="JAE26850.1"/>
    </source>
</evidence>
<name>A0A0A9GNX3_ARUDO</name>
<sequence length="85" mass="9628">MLQFCSVLSTTENPNRTTLNRIPFNSIHHHHGHAVGWDGIWPLHPSCTITTPIPITTTNQQRADSSMLASYLVMIFIKLSQCERL</sequence>
<dbReference type="EMBL" id="GBRH01171046">
    <property type="protein sequence ID" value="JAE26850.1"/>
    <property type="molecule type" value="Transcribed_RNA"/>
</dbReference>
<dbReference type="AlphaFoldDB" id="A0A0A9GNX3"/>
<protein>
    <submittedName>
        <fullName evidence="1">Uncharacterized protein</fullName>
    </submittedName>
</protein>
<accession>A0A0A9GNX3</accession>